<reference evidence="1 2" key="1">
    <citation type="journal article" date="2021" name="BMC Genomics">
        <title>Datura genome reveals duplications of psychoactive alkaloid biosynthetic genes and high mutation rate following tissue culture.</title>
        <authorList>
            <person name="Rajewski A."/>
            <person name="Carter-House D."/>
            <person name="Stajich J."/>
            <person name="Litt A."/>
        </authorList>
    </citation>
    <scope>NUCLEOTIDE SEQUENCE [LARGE SCALE GENOMIC DNA]</scope>
    <source>
        <strain evidence="1">AR-01</strain>
    </source>
</reference>
<evidence type="ECO:0000313" key="1">
    <source>
        <dbReference type="EMBL" id="MCD9642790.1"/>
    </source>
</evidence>
<gene>
    <name evidence="1" type="ORF">HAX54_029802</name>
</gene>
<accession>A0ABS8V9B5</accession>
<proteinExistence type="predicted"/>
<dbReference type="EMBL" id="JACEIK010003703">
    <property type="protein sequence ID" value="MCD9642790.1"/>
    <property type="molecule type" value="Genomic_DNA"/>
</dbReference>
<comment type="caution">
    <text evidence="1">The sequence shown here is derived from an EMBL/GenBank/DDBJ whole genome shotgun (WGS) entry which is preliminary data.</text>
</comment>
<keyword evidence="2" id="KW-1185">Reference proteome</keyword>
<protein>
    <submittedName>
        <fullName evidence="1">Uncharacterized protein</fullName>
    </submittedName>
</protein>
<sequence>MRDSFSRSASGRVDCVCMSGSFLSDVTEACSRHITNDMIVRYRLVQFSDRYDIGIGMDIDGMKLMLTGLLTGCDDELSGGGVKSRSESWKFFQAMTEGQDELISDLTIR</sequence>
<name>A0ABS8V9B5_DATST</name>
<dbReference type="Proteomes" id="UP000823775">
    <property type="component" value="Unassembled WGS sequence"/>
</dbReference>
<organism evidence="1 2">
    <name type="scientific">Datura stramonium</name>
    <name type="common">Jimsonweed</name>
    <name type="synonym">Common thornapple</name>
    <dbReference type="NCBI Taxonomy" id="4076"/>
    <lineage>
        <taxon>Eukaryota</taxon>
        <taxon>Viridiplantae</taxon>
        <taxon>Streptophyta</taxon>
        <taxon>Embryophyta</taxon>
        <taxon>Tracheophyta</taxon>
        <taxon>Spermatophyta</taxon>
        <taxon>Magnoliopsida</taxon>
        <taxon>eudicotyledons</taxon>
        <taxon>Gunneridae</taxon>
        <taxon>Pentapetalae</taxon>
        <taxon>asterids</taxon>
        <taxon>lamiids</taxon>
        <taxon>Solanales</taxon>
        <taxon>Solanaceae</taxon>
        <taxon>Solanoideae</taxon>
        <taxon>Datureae</taxon>
        <taxon>Datura</taxon>
    </lineage>
</organism>
<evidence type="ECO:0000313" key="2">
    <source>
        <dbReference type="Proteomes" id="UP000823775"/>
    </source>
</evidence>